<sequence>MSPLGGCAFVHGWSTRGARRRVSGRWLGRVRVVRTRFRGGRSWALCMHASHSPSPNPLRPDRPAPDAPVGERREARTASARRLYRSCDTVSACSVYDDSPIELKVYRQVDHALLDTLGVFKWDVMREESQPIYPWTYEDDEVVYIESGMYSLHLHYDKNPIELHAGDLIQFPAGLSGSVLTRRKVCRRFLFCSPDEWNARFADAVLALAPELAERARQARSSLGDAASMAASADAAAGIRPADCNGIADEALSREVRMAMELERARHIKDKQRLRRRYEPAFPTWVAQLIGDFLQFGAAWTLYKFWYTGPGKVIPFQVVNFALHDVVVPLGMGSVLVAATLRLLVAYDPSIRDRLPSFMVLEQEEFHPRQAPTKDGDGGDADIGELER</sequence>
<organism evidence="3 4">
    <name type="scientific">Cyanidium caldarium</name>
    <name type="common">Red alga</name>
    <dbReference type="NCBI Taxonomy" id="2771"/>
    <lineage>
        <taxon>Eukaryota</taxon>
        <taxon>Rhodophyta</taxon>
        <taxon>Bangiophyceae</taxon>
        <taxon>Cyanidiales</taxon>
        <taxon>Cyanidiaceae</taxon>
        <taxon>Cyanidium</taxon>
    </lineage>
</organism>
<comment type="caution">
    <text evidence="3">The sequence shown here is derived from an EMBL/GenBank/DDBJ whole genome shotgun (WGS) entry which is preliminary data.</text>
</comment>
<dbReference type="InterPro" id="IPR011051">
    <property type="entry name" value="RmlC_Cupin_sf"/>
</dbReference>
<dbReference type="SUPFAM" id="SSF51182">
    <property type="entry name" value="RmlC-like cupins"/>
    <property type="match status" value="1"/>
</dbReference>
<accession>A0AAV9J2L0</accession>
<keyword evidence="4" id="KW-1185">Reference proteome</keyword>
<dbReference type="Proteomes" id="UP001301350">
    <property type="component" value="Unassembled WGS sequence"/>
</dbReference>
<feature type="region of interest" description="Disordered" evidence="1">
    <location>
        <begin position="367"/>
        <end position="388"/>
    </location>
</feature>
<proteinExistence type="predicted"/>
<dbReference type="EMBL" id="JANCYW010000020">
    <property type="protein sequence ID" value="KAK4538805.1"/>
    <property type="molecule type" value="Genomic_DNA"/>
</dbReference>
<dbReference type="InterPro" id="IPR008579">
    <property type="entry name" value="UGlyAH_Cupin_dom"/>
</dbReference>
<reference evidence="3 4" key="1">
    <citation type="submission" date="2022-07" db="EMBL/GenBank/DDBJ databases">
        <title>Genome-wide signatures of adaptation to extreme environments.</title>
        <authorList>
            <person name="Cho C.H."/>
            <person name="Yoon H.S."/>
        </authorList>
    </citation>
    <scope>NUCLEOTIDE SEQUENCE [LARGE SCALE GENOMIC DNA]</scope>
    <source>
        <strain evidence="3 4">DBV 063 E5</strain>
    </source>
</reference>
<dbReference type="Pfam" id="PF05899">
    <property type="entry name" value="Cupin_3"/>
    <property type="match status" value="1"/>
</dbReference>
<feature type="compositionally biased region" description="Basic and acidic residues" evidence="1">
    <location>
        <begin position="59"/>
        <end position="76"/>
    </location>
</feature>
<feature type="compositionally biased region" description="Acidic residues" evidence="1">
    <location>
        <begin position="378"/>
        <end position="388"/>
    </location>
</feature>
<dbReference type="Gene3D" id="2.60.120.10">
    <property type="entry name" value="Jelly Rolls"/>
    <property type="match status" value="1"/>
</dbReference>
<protein>
    <recommendedName>
        <fullName evidence="2">(S)-ureidoglycine aminohydrolase cupin domain-containing protein</fullName>
    </recommendedName>
</protein>
<feature type="domain" description="(S)-ureidoglycine aminohydrolase cupin" evidence="2">
    <location>
        <begin position="118"/>
        <end position="182"/>
    </location>
</feature>
<feature type="region of interest" description="Disordered" evidence="1">
    <location>
        <begin position="51"/>
        <end position="77"/>
    </location>
</feature>
<gene>
    <name evidence="3" type="ORF">CDCA_CDCA20G4830</name>
</gene>
<evidence type="ECO:0000256" key="1">
    <source>
        <dbReference type="SAM" id="MobiDB-lite"/>
    </source>
</evidence>
<evidence type="ECO:0000259" key="2">
    <source>
        <dbReference type="Pfam" id="PF05899"/>
    </source>
</evidence>
<dbReference type="PANTHER" id="PTHR33271">
    <property type="entry name" value="OS04G0445200 PROTEIN"/>
    <property type="match status" value="1"/>
</dbReference>
<dbReference type="PANTHER" id="PTHR33271:SF22">
    <property type="entry name" value="OS04G0445200 PROTEIN"/>
    <property type="match status" value="1"/>
</dbReference>
<name>A0AAV9J2L0_CYACA</name>
<evidence type="ECO:0000313" key="3">
    <source>
        <dbReference type="EMBL" id="KAK4538805.1"/>
    </source>
</evidence>
<feature type="compositionally biased region" description="Basic and acidic residues" evidence="1">
    <location>
        <begin position="367"/>
        <end position="377"/>
    </location>
</feature>
<evidence type="ECO:0000313" key="4">
    <source>
        <dbReference type="Proteomes" id="UP001301350"/>
    </source>
</evidence>
<dbReference type="InterPro" id="IPR014710">
    <property type="entry name" value="RmlC-like_jellyroll"/>
</dbReference>
<dbReference type="AlphaFoldDB" id="A0AAV9J2L0"/>